<evidence type="ECO:0000256" key="2">
    <source>
        <dbReference type="ARBA" id="ARBA00007706"/>
    </source>
</evidence>
<feature type="region of interest" description="Disordered" evidence="13">
    <location>
        <begin position="146"/>
        <end position="171"/>
    </location>
</feature>
<evidence type="ECO:0000313" key="15">
    <source>
        <dbReference type="Proteomes" id="UP001381693"/>
    </source>
</evidence>
<keyword evidence="15" id="KW-1185">Reference proteome</keyword>
<comment type="pathway">
    <text evidence="12">Protein modification; protein glycosylation.</text>
</comment>
<keyword evidence="5" id="KW-0812">Transmembrane</keyword>
<dbReference type="Proteomes" id="UP001381693">
    <property type="component" value="Unassembled WGS sequence"/>
</dbReference>
<comment type="caution">
    <text evidence="14">The sequence shown here is derived from an EMBL/GenBank/DDBJ whole genome shotgun (WGS) entry which is preliminary data.</text>
</comment>
<keyword evidence="7" id="KW-1133">Transmembrane helix</keyword>
<accession>A0AAN8XNX5</accession>
<dbReference type="EC" id="2.4.1.135" evidence="3 12"/>
<dbReference type="InterPro" id="IPR005027">
    <property type="entry name" value="Glyco_trans_43"/>
</dbReference>
<evidence type="ECO:0000256" key="10">
    <source>
        <dbReference type="ARBA" id="ARBA00047979"/>
    </source>
</evidence>
<reference evidence="14 15" key="1">
    <citation type="submission" date="2023-11" db="EMBL/GenBank/DDBJ databases">
        <title>Halocaridina rubra genome assembly.</title>
        <authorList>
            <person name="Smith C."/>
        </authorList>
    </citation>
    <scope>NUCLEOTIDE SEQUENCE [LARGE SCALE GENOMIC DNA]</scope>
    <source>
        <strain evidence="14">EP-1</strain>
        <tissue evidence="14">Whole</tissue>
    </source>
</reference>
<keyword evidence="12" id="KW-0464">Manganese</keyword>
<protein>
    <recommendedName>
        <fullName evidence="3 12">Galactosylgalactosylxylosylprotein 3-beta-glucuronosyltransferase</fullName>
        <ecNumber evidence="3 12">2.4.1.135</ecNumber>
    </recommendedName>
</protein>
<dbReference type="PANTHER" id="PTHR10896:SF50">
    <property type="entry name" value="GALACTOSYLGALACTOSYLXYLOSYLPROTEIN 3-BETA-GLUCURONOSYLTRANSFERASE P"/>
    <property type="match status" value="1"/>
</dbReference>
<name>A0AAN8XNX5_HALRR</name>
<evidence type="ECO:0000256" key="7">
    <source>
        <dbReference type="ARBA" id="ARBA00022989"/>
    </source>
</evidence>
<evidence type="ECO:0000256" key="3">
    <source>
        <dbReference type="ARBA" id="ARBA00012641"/>
    </source>
</evidence>
<keyword evidence="9" id="KW-0325">Glycoprotein</keyword>
<organism evidence="14 15">
    <name type="scientific">Halocaridina rubra</name>
    <name type="common">Hawaiian red shrimp</name>
    <dbReference type="NCBI Taxonomy" id="373956"/>
    <lineage>
        <taxon>Eukaryota</taxon>
        <taxon>Metazoa</taxon>
        <taxon>Ecdysozoa</taxon>
        <taxon>Arthropoda</taxon>
        <taxon>Crustacea</taxon>
        <taxon>Multicrustacea</taxon>
        <taxon>Malacostraca</taxon>
        <taxon>Eumalacostraca</taxon>
        <taxon>Eucarida</taxon>
        <taxon>Decapoda</taxon>
        <taxon>Pleocyemata</taxon>
        <taxon>Caridea</taxon>
        <taxon>Atyoidea</taxon>
        <taxon>Atyidae</taxon>
        <taxon>Halocaridina</taxon>
    </lineage>
</organism>
<feature type="compositionally biased region" description="Acidic residues" evidence="13">
    <location>
        <begin position="161"/>
        <end position="171"/>
    </location>
</feature>
<evidence type="ECO:0000256" key="9">
    <source>
        <dbReference type="ARBA" id="ARBA00023180"/>
    </source>
</evidence>
<evidence type="ECO:0000256" key="13">
    <source>
        <dbReference type="SAM" id="MobiDB-lite"/>
    </source>
</evidence>
<comment type="similarity">
    <text evidence="2 12">Belongs to the glycosyltransferase 43 family.</text>
</comment>
<dbReference type="SUPFAM" id="SSF53448">
    <property type="entry name" value="Nucleotide-diphospho-sugar transferases"/>
    <property type="match status" value="1"/>
</dbReference>
<proteinExistence type="inferred from homology"/>
<keyword evidence="12" id="KW-0479">Metal-binding</keyword>
<dbReference type="GO" id="GO:0046872">
    <property type="term" value="F:metal ion binding"/>
    <property type="evidence" value="ECO:0007669"/>
    <property type="project" value="UniProtKB-KW"/>
</dbReference>
<dbReference type="Pfam" id="PF03360">
    <property type="entry name" value="Glyco_transf_43"/>
    <property type="match status" value="1"/>
</dbReference>
<sequence>MFPAGFVTRLQLSTPIIKNGQFTGWYDGWIADRKYPVDMATFAFSVELLHKRPRANMAWSYSYQEESILASLGIKPEDIELKADGCTKILVWHTKSVKPKLADRDLLLPQYDGTNLRVLQEQLYIKPPLELQEKAHIIPEVSTKANDDKITPKAENGTLDIPEDFTAEYEN</sequence>
<comment type="subcellular location">
    <subcellularLocation>
        <location evidence="12">Golgi apparatus membrane</location>
        <topology evidence="12">Single-pass type II membrane protein</topology>
    </subcellularLocation>
    <subcellularLocation>
        <location evidence="1">Membrane</location>
        <topology evidence="1">Single-pass type II membrane protein</topology>
    </subcellularLocation>
</comment>
<evidence type="ECO:0000256" key="4">
    <source>
        <dbReference type="ARBA" id="ARBA00022679"/>
    </source>
</evidence>
<dbReference type="GO" id="GO:0005975">
    <property type="term" value="P:carbohydrate metabolic process"/>
    <property type="evidence" value="ECO:0007669"/>
    <property type="project" value="TreeGrafter"/>
</dbReference>
<evidence type="ECO:0000313" key="14">
    <source>
        <dbReference type="EMBL" id="KAK7085023.1"/>
    </source>
</evidence>
<dbReference type="EMBL" id="JAXCGZ010001921">
    <property type="protein sequence ID" value="KAK7085023.1"/>
    <property type="molecule type" value="Genomic_DNA"/>
</dbReference>
<keyword evidence="4 12" id="KW-0808">Transferase</keyword>
<evidence type="ECO:0000256" key="1">
    <source>
        <dbReference type="ARBA" id="ARBA00004606"/>
    </source>
</evidence>
<dbReference type="GO" id="GO:0015018">
    <property type="term" value="F:galactosylgalactosylxylosylprotein 3-beta-glucuronosyltransferase activity"/>
    <property type="evidence" value="ECO:0007669"/>
    <property type="project" value="UniProtKB-UniRule"/>
</dbReference>
<dbReference type="PANTHER" id="PTHR10896">
    <property type="entry name" value="GALACTOSYLGALACTOSYLXYLOSYLPROTEIN 3-BETA-GLUCURONOSYLTRANSFERASE BETA-1,3-GLUCURONYLTRANSFERASE"/>
    <property type="match status" value="1"/>
</dbReference>
<evidence type="ECO:0000256" key="12">
    <source>
        <dbReference type="RuleBase" id="RU363127"/>
    </source>
</evidence>
<keyword evidence="12" id="KW-0333">Golgi apparatus</keyword>
<dbReference type="Gene3D" id="3.90.550.10">
    <property type="entry name" value="Spore Coat Polysaccharide Biosynthesis Protein SpsA, Chain A"/>
    <property type="match status" value="1"/>
</dbReference>
<comment type="catalytic activity">
    <reaction evidence="10 12">
        <text>3-O-(beta-D-galactosyl-(1-&gt;3)-beta-D-galactosyl-(1-&gt;4)-beta-D-xylosyl)-L-seryl-[protein] + UDP-alpha-D-glucuronate = 3-O-(beta-D-GlcA-(1-&gt;3)-beta-D-Gal-(1-&gt;3)-beta-D-Gal-(1-&gt;4)-beta-D-Xyl)-L-seryl-[protein] + UDP + H(+)</text>
        <dbReference type="Rhea" id="RHEA:24168"/>
        <dbReference type="Rhea" id="RHEA-COMP:12571"/>
        <dbReference type="Rhea" id="RHEA-COMP:12573"/>
        <dbReference type="ChEBI" id="CHEBI:15378"/>
        <dbReference type="ChEBI" id="CHEBI:58052"/>
        <dbReference type="ChEBI" id="CHEBI:58223"/>
        <dbReference type="ChEBI" id="CHEBI:132090"/>
        <dbReference type="ChEBI" id="CHEBI:132093"/>
        <dbReference type="EC" id="2.4.1.135"/>
    </reaction>
</comment>
<evidence type="ECO:0000256" key="11">
    <source>
        <dbReference type="PIRSR" id="PIRSR605027-1"/>
    </source>
</evidence>
<keyword evidence="6 12" id="KW-0735">Signal-anchor</keyword>
<evidence type="ECO:0000256" key="5">
    <source>
        <dbReference type="ARBA" id="ARBA00022692"/>
    </source>
</evidence>
<evidence type="ECO:0000256" key="8">
    <source>
        <dbReference type="ARBA" id="ARBA00023136"/>
    </source>
</evidence>
<dbReference type="GO" id="GO:0050650">
    <property type="term" value="P:chondroitin sulfate proteoglycan biosynthetic process"/>
    <property type="evidence" value="ECO:0007669"/>
    <property type="project" value="TreeGrafter"/>
</dbReference>
<gene>
    <name evidence="14" type="ORF">SK128_009859</name>
</gene>
<dbReference type="InterPro" id="IPR029044">
    <property type="entry name" value="Nucleotide-diphossugar_trans"/>
</dbReference>
<keyword evidence="8" id="KW-0472">Membrane</keyword>
<feature type="active site" description="Proton donor/acceptor" evidence="11">
    <location>
        <position position="65"/>
    </location>
</feature>
<dbReference type="GO" id="GO:0000139">
    <property type="term" value="C:Golgi membrane"/>
    <property type="evidence" value="ECO:0007669"/>
    <property type="project" value="UniProtKB-SubCell"/>
</dbReference>
<evidence type="ECO:0000256" key="6">
    <source>
        <dbReference type="ARBA" id="ARBA00022968"/>
    </source>
</evidence>
<comment type="cofactor">
    <cofactor evidence="12">
        <name>Mn(2+)</name>
        <dbReference type="ChEBI" id="CHEBI:29035"/>
    </cofactor>
</comment>
<dbReference type="AlphaFoldDB" id="A0AAN8XNX5"/>